<dbReference type="WBParaSite" id="HCON_00012965-00001">
    <property type="protein sequence ID" value="HCON_00012965-00001"/>
    <property type="gene ID" value="HCON_00012965"/>
</dbReference>
<organism evidence="1 2">
    <name type="scientific">Haemonchus contortus</name>
    <name type="common">Barber pole worm</name>
    <dbReference type="NCBI Taxonomy" id="6289"/>
    <lineage>
        <taxon>Eukaryota</taxon>
        <taxon>Metazoa</taxon>
        <taxon>Ecdysozoa</taxon>
        <taxon>Nematoda</taxon>
        <taxon>Chromadorea</taxon>
        <taxon>Rhabditida</taxon>
        <taxon>Rhabditina</taxon>
        <taxon>Rhabditomorpha</taxon>
        <taxon>Strongyloidea</taxon>
        <taxon>Trichostrongylidae</taxon>
        <taxon>Haemonchus</taxon>
    </lineage>
</organism>
<proteinExistence type="predicted"/>
<dbReference type="OrthoDB" id="10510528at2759"/>
<evidence type="ECO:0000313" key="2">
    <source>
        <dbReference type="WBParaSite" id="HCON_00012965-00001"/>
    </source>
</evidence>
<protein>
    <submittedName>
        <fullName evidence="2">Ovule protein</fullName>
    </submittedName>
</protein>
<name>A0A7I4XUE6_HAECO</name>
<accession>A0A7I4XUE6</accession>
<evidence type="ECO:0000313" key="1">
    <source>
        <dbReference type="Proteomes" id="UP000025227"/>
    </source>
</evidence>
<dbReference type="Proteomes" id="UP000025227">
    <property type="component" value="Unplaced"/>
</dbReference>
<sequence length="63" mass="6809">MIHGLSGSGLCNVFKLMPSRTRGGSSKILLSQPKTTLRAKSFSFRAGSHYLILSKKVPIFGSI</sequence>
<keyword evidence="1" id="KW-1185">Reference proteome</keyword>
<dbReference type="AlphaFoldDB" id="A0A7I4XUE6"/>
<reference evidence="2" key="1">
    <citation type="submission" date="2020-12" db="UniProtKB">
        <authorList>
            <consortium name="WormBaseParasite"/>
        </authorList>
    </citation>
    <scope>IDENTIFICATION</scope>
    <source>
        <strain evidence="2">MHco3</strain>
    </source>
</reference>